<dbReference type="AlphaFoldDB" id="A0A2K3UT22"/>
<protein>
    <submittedName>
        <fullName evidence="1">Uncharacterized protein</fullName>
    </submittedName>
</protein>
<dbReference type="EMBL" id="PPPD01000002">
    <property type="protein sequence ID" value="PNY79679.1"/>
    <property type="molecule type" value="Genomic_DNA"/>
</dbReference>
<accession>A0A2K3UT22</accession>
<keyword evidence="2" id="KW-1185">Reference proteome</keyword>
<sequence length="80" mass="8940">MSARRRATGPSQRPSSRAAFDQVAAELGDLARDPRCPRLPDEAWDALLRGQVASDENELDRHAQTLRAYLRRLSAAIVLR</sequence>
<evidence type="ECO:0000313" key="1">
    <source>
        <dbReference type="EMBL" id="PNY79679.1"/>
    </source>
</evidence>
<proteinExistence type="predicted"/>
<reference evidence="1 2" key="1">
    <citation type="submission" date="2018-01" db="EMBL/GenBank/DDBJ databases">
        <title>Deinococcus koreensis sp. nov., a radiation-resistant bacterium isolated from river water.</title>
        <authorList>
            <person name="Choi A."/>
        </authorList>
    </citation>
    <scope>NUCLEOTIDE SEQUENCE [LARGE SCALE GENOMIC DNA]</scope>
    <source>
        <strain evidence="1 2">SJW1-2</strain>
    </source>
</reference>
<organism evidence="1 2">
    <name type="scientific">Deinococcus koreensis</name>
    <dbReference type="NCBI Taxonomy" id="2054903"/>
    <lineage>
        <taxon>Bacteria</taxon>
        <taxon>Thermotogati</taxon>
        <taxon>Deinococcota</taxon>
        <taxon>Deinococci</taxon>
        <taxon>Deinococcales</taxon>
        <taxon>Deinococcaceae</taxon>
        <taxon>Deinococcus</taxon>
    </lineage>
</organism>
<evidence type="ECO:0000313" key="2">
    <source>
        <dbReference type="Proteomes" id="UP000236379"/>
    </source>
</evidence>
<comment type="caution">
    <text evidence="1">The sequence shown here is derived from an EMBL/GenBank/DDBJ whole genome shotgun (WGS) entry which is preliminary data.</text>
</comment>
<dbReference type="Proteomes" id="UP000236379">
    <property type="component" value="Unassembled WGS sequence"/>
</dbReference>
<gene>
    <name evidence="1" type="ORF">CVO96_17090</name>
</gene>
<name>A0A2K3UT22_9DEIO</name>
<dbReference type="OrthoDB" id="9936492at2"/>
<dbReference type="RefSeq" id="WP_103313663.1">
    <property type="nucleotide sequence ID" value="NZ_PPPD01000002.1"/>
</dbReference>